<name>A0AAN8JCR1_PATCE</name>
<protein>
    <submittedName>
        <fullName evidence="1">Uncharacterized protein</fullName>
    </submittedName>
</protein>
<dbReference type="AlphaFoldDB" id="A0AAN8JCR1"/>
<keyword evidence="2" id="KW-1185">Reference proteome</keyword>
<organism evidence="1 2">
    <name type="scientific">Patella caerulea</name>
    <name type="common">Rayed Mediterranean limpet</name>
    <dbReference type="NCBI Taxonomy" id="87958"/>
    <lineage>
        <taxon>Eukaryota</taxon>
        <taxon>Metazoa</taxon>
        <taxon>Spiralia</taxon>
        <taxon>Lophotrochozoa</taxon>
        <taxon>Mollusca</taxon>
        <taxon>Gastropoda</taxon>
        <taxon>Patellogastropoda</taxon>
        <taxon>Patelloidea</taxon>
        <taxon>Patellidae</taxon>
        <taxon>Patella</taxon>
    </lineage>
</organism>
<proteinExistence type="predicted"/>
<dbReference type="Proteomes" id="UP001347796">
    <property type="component" value="Unassembled WGS sequence"/>
</dbReference>
<evidence type="ECO:0000313" key="1">
    <source>
        <dbReference type="EMBL" id="KAK6175132.1"/>
    </source>
</evidence>
<reference evidence="1 2" key="1">
    <citation type="submission" date="2024-01" db="EMBL/GenBank/DDBJ databases">
        <title>The genome of the rayed Mediterranean limpet Patella caerulea (Linnaeus, 1758).</title>
        <authorList>
            <person name="Anh-Thu Weber A."/>
            <person name="Halstead-Nussloch G."/>
        </authorList>
    </citation>
    <scope>NUCLEOTIDE SEQUENCE [LARGE SCALE GENOMIC DNA]</scope>
    <source>
        <strain evidence="1">AATW-2023a</strain>
        <tissue evidence="1">Whole specimen</tissue>
    </source>
</reference>
<accession>A0AAN8JCR1</accession>
<comment type="caution">
    <text evidence="1">The sequence shown here is derived from an EMBL/GenBank/DDBJ whole genome shotgun (WGS) entry which is preliminary data.</text>
</comment>
<gene>
    <name evidence="1" type="ORF">SNE40_013655</name>
</gene>
<dbReference type="EMBL" id="JAZGQO010000010">
    <property type="protein sequence ID" value="KAK6175132.1"/>
    <property type="molecule type" value="Genomic_DNA"/>
</dbReference>
<evidence type="ECO:0000313" key="2">
    <source>
        <dbReference type="Proteomes" id="UP001347796"/>
    </source>
</evidence>
<sequence>MLNYSLSGNRIKNVDKIIDIGDDVYVSLYFKPTRRRRYFKTKRRRCEHSVHWFQVLNKTVVFVSQD</sequence>